<dbReference type="GO" id="GO:0006777">
    <property type="term" value="P:Mo-molybdopterin cofactor biosynthetic process"/>
    <property type="evidence" value="ECO:0007669"/>
    <property type="project" value="UniProtKB-UniRule"/>
</dbReference>
<keyword evidence="1" id="KW-0479">Metal-binding</keyword>
<name>A0A1T4Y763_9CLOT</name>
<dbReference type="GO" id="GO:0046872">
    <property type="term" value="F:metal ion binding"/>
    <property type="evidence" value="ECO:0007669"/>
    <property type="project" value="UniProtKB-UniRule"/>
</dbReference>
<dbReference type="Proteomes" id="UP000190105">
    <property type="component" value="Unassembled WGS sequence"/>
</dbReference>
<comment type="pathway">
    <text evidence="1">Cofactor biosynthesis; molybdopterin biosynthesis.</text>
</comment>
<dbReference type="EC" id="2.10.1.1" evidence="1"/>
<dbReference type="STRING" id="1147123.SAMN05443428_1266"/>
<dbReference type="PANTHER" id="PTHR10192:SF28">
    <property type="entry name" value="MOLYBDOPTERIN MOLYBDENUMTRANSFERASE"/>
    <property type="match status" value="1"/>
</dbReference>
<dbReference type="Pfam" id="PF00994">
    <property type="entry name" value="MoCF_biosynth"/>
    <property type="match status" value="1"/>
</dbReference>
<accession>A0A1T4Y763</accession>
<sequence>MKKVKVEDAVGMVLAHDLTKIVPNVFKGAAFKKGHIIEEKDILELKSMGKNHIYILELNENIIHEDEAAIRIAKAAAGKNIYLQGPSEGKINFRAEKRGLLKVNEEALYKINSIEMIMFATLHNNTVVDKDKSLGGTRIIPLTIEKEKIEEVENICREHGSILDIKEFNKYKVGIIVTGTEVFEGRITDKFGPVLKNKMEYYGCENNIKYAPDDKDRIIKAIESHINEGCDIIILSGGMSVDADDVTPSAIREYSTKVITYGSPVLPGAMFMMAYKNNTPIVGIPACGMYHKITIFDLVFPRIIAGEVIKREDIVRLGHGGFCENCSECRFPSCSFGK</sequence>
<keyword evidence="1" id="KW-0501">Molybdenum cofactor biosynthesis</keyword>
<dbReference type="GO" id="GO:0005829">
    <property type="term" value="C:cytosol"/>
    <property type="evidence" value="ECO:0007669"/>
    <property type="project" value="TreeGrafter"/>
</dbReference>
<dbReference type="OrthoDB" id="9767940at2"/>
<dbReference type="Gene3D" id="3.40.980.10">
    <property type="entry name" value="MoaB/Mog-like domain"/>
    <property type="match status" value="1"/>
</dbReference>
<evidence type="ECO:0000313" key="3">
    <source>
        <dbReference type="EMBL" id="SKA97674.1"/>
    </source>
</evidence>
<dbReference type="InterPro" id="IPR038987">
    <property type="entry name" value="MoeA-like"/>
</dbReference>
<evidence type="ECO:0000256" key="1">
    <source>
        <dbReference type="RuleBase" id="RU365090"/>
    </source>
</evidence>
<dbReference type="InterPro" id="IPR036425">
    <property type="entry name" value="MoaB/Mog-like_dom_sf"/>
</dbReference>
<evidence type="ECO:0000259" key="2">
    <source>
        <dbReference type="SMART" id="SM00852"/>
    </source>
</evidence>
<dbReference type="GO" id="GO:0061599">
    <property type="term" value="F:molybdopterin molybdotransferase activity"/>
    <property type="evidence" value="ECO:0007669"/>
    <property type="project" value="UniProtKB-UniRule"/>
</dbReference>
<reference evidence="4" key="1">
    <citation type="submission" date="2017-02" db="EMBL/GenBank/DDBJ databases">
        <authorList>
            <person name="Varghese N."/>
            <person name="Submissions S."/>
        </authorList>
    </citation>
    <scope>NUCLEOTIDE SEQUENCE [LARGE SCALE GENOMIC DNA]</scope>
    <source>
        <strain evidence="4">USBA 833</strain>
    </source>
</reference>
<dbReference type="RefSeq" id="WP_078697481.1">
    <property type="nucleotide sequence ID" value="NZ_FUYH01000026.1"/>
</dbReference>
<comment type="similarity">
    <text evidence="1">Belongs to the MoeA family.</text>
</comment>
<keyword evidence="1" id="KW-0500">Molybdenum</keyword>
<evidence type="ECO:0000313" key="4">
    <source>
        <dbReference type="Proteomes" id="UP000190105"/>
    </source>
</evidence>
<dbReference type="InterPro" id="IPR001453">
    <property type="entry name" value="MoaB/Mog_dom"/>
</dbReference>
<proteinExistence type="inferred from homology"/>
<dbReference type="PANTHER" id="PTHR10192">
    <property type="entry name" value="MOLYBDOPTERIN BIOSYNTHESIS PROTEIN"/>
    <property type="match status" value="1"/>
</dbReference>
<feature type="domain" description="MoaB/Mog" evidence="2">
    <location>
        <begin position="174"/>
        <end position="305"/>
    </location>
</feature>
<keyword evidence="1" id="KW-0808">Transferase</keyword>
<keyword evidence="4" id="KW-1185">Reference proteome</keyword>
<dbReference type="AlphaFoldDB" id="A0A1T4Y763"/>
<dbReference type="SUPFAM" id="SSF53218">
    <property type="entry name" value="Molybdenum cofactor biosynthesis proteins"/>
    <property type="match status" value="1"/>
</dbReference>
<dbReference type="EMBL" id="FUYH01000026">
    <property type="protein sequence ID" value="SKA97674.1"/>
    <property type="molecule type" value="Genomic_DNA"/>
</dbReference>
<gene>
    <name evidence="3" type="ORF">SAMN05443428_1266</name>
</gene>
<comment type="cofactor">
    <cofactor evidence="1">
        <name>Mg(2+)</name>
        <dbReference type="ChEBI" id="CHEBI:18420"/>
    </cofactor>
</comment>
<organism evidence="3 4">
    <name type="scientific">Caloramator quimbayensis</name>
    <dbReference type="NCBI Taxonomy" id="1147123"/>
    <lineage>
        <taxon>Bacteria</taxon>
        <taxon>Bacillati</taxon>
        <taxon>Bacillota</taxon>
        <taxon>Clostridia</taxon>
        <taxon>Eubacteriales</taxon>
        <taxon>Clostridiaceae</taxon>
        <taxon>Caloramator</taxon>
    </lineage>
</organism>
<comment type="function">
    <text evidence="1">Catalyzes the insertion of molybdate into adenylated molybdopterin with the concomitant release of AMP.</text>
</comment>
<protein>
    <recommendedName>
        <fullName evidence="1">Molybdopterin molybdenumtransferase</fullName>
        <ecNumber evidence="1">2.10.1.1</ecNumber>
    </recommendedName>
</protein>
<comment type="catalytic activity">
    <reaction evidence="1">
        <text>adenylyl-molybdopterin + molybdate = Mo-molybdopterin + AMP + H(+)</text>
        <dbReference type="Rhea" id="RHEA:35047"/>
        <dbReference type="ChEBI" id="CHEBI:15378"/>
        <dbReference type="ChEBI" id="CHEBI:36264"/>
        <dbReference type="ChEBI" id="CHEBI:62727"/>
        <dbReference type="ChEBI" id="CHEBI:71302"/>
        <dbReference type="ChEBI" id="CHEBI:456215"/>
    </reaction>
</comment>
<dbReference type="UniPathway" id="UPA00344"/>
<keyword evidence="1" id="KW-0460">Magnesium</keyword>
<dbReference type="CDD" id="cd03522">
    <property type="entry name" value="MoeA_like"/>
    <property type="match status" value="1"/>
</dbReference>
<dbReference type="SMART" id="SM00852">
    <property type="entry name" value="MoCF_biosynth"/>
    <property type="match status" value="1"/>
</dbReference>